<feature type="compositionally biased region" description="Polar residues" evidence="4">
    <location>
        <begin position="735"/>
        <end position="766"/>
    </location>
</feature>
<feature type="compositionally biased region" description="Basic residues" evidence="4">
    <location>
        <begin position="986"/>
        <end position="995"/>
    </location>
</feature>
<feature type="compositionally biased region" description="Polar residues" evidence="4">
    <location>
        <begin position="1744"/>
        <end position="1754"/>
    </location>
</feature>
<organism evidence="7 8">
    <name type="scientific">Orchesella dallaii</name>
    <dbReference type="NCBI Taxonomy" id="48710"/>
    <lineage>
        <taxon>Eukaryota</taxon>
        <taxon>Metazoa</taxon>
        <taxon>Ecdysozoa</taxon>
        <taxon>Arthropoda</taxon>
        <taxon>Hexapoda</taxon>
        <taxon>Collembola</taxon>
        <taxon>Entomobryomorpha</taxon>
        <taxon>Entomobryoidea</taxon>
        <taxon>Orchesellidae</taxon>
        <taxon>Orchesellinae</taxon>
        <taxon>Orchesella</taxon>
    </lineage>
</organism>
<feature type="region of interest" description="Disordered" evidence="4">
    <location>
        <begin position="1715"/>
        <end position="1756"/>
    </location>
</feature>
<feature type="compositionally biased region" description="Gly residues" evidence="4">
    <location>
        <begin position="277"/>
        <end position="288"/>
    </location>
</feature>
<feature type="region of interest" description="Disordered" evidence="4">
    <location>
        <begin position="1550"/>
        <end position="1583"/>
    </location>
</feature>
<evidence type="ECO:0000256" key="2">
    <source>
        <dbReference type="ARBA" id="ARBA00022553"/>
    </source>
</evidence>
<feature type="region of interest" description="Disordered" evidence="4">
    <location>
        <begin position="585"/>
        <end position="607"/>
    </location>
</feature>
<dbReference type="InterPro" id="IPR051230">
    <property type="entry name" value="APP-Binding"/>
</dbReference>
<dbReference type="Pfam" id="PF00640">
    <property type="entry name" value="PID"/>
    <property type="match status" value="1"/>
</dbReference>
<feature type="compositionally biased region" description="Polar residues" evidence="4">
    <location>
        <begin position="1389"/>
        <end position="1408"/>
    </location>
</feature>
<evidence type="ECO:0000256" key="4">
    <source>
        <dbReference type="SAM" id="MobiDB-lite"/>
    </source>
</evidence>
<feature type="compositionally biased region" description="Low complexity" evidence="4">
    <location>
        <begin position="108"/>
        <end position="130"/>
    </location>
</feature>
<feature type="compositionally biased region" description="Polar residues" evidence="4">
    <location>
        <begin position="139"/>
        <end position="160"/>
    </location>
</feature>
<feature type="compositionally biased region" description="Polar residues" evidence="4">
    <location>
        <begin position="971"/>
        <end position="981"/>
    </location>
</feature>
<dbReference type="EMBL" id="CAXLJM020000020">
    <property type="protein sequence ID" value="CAL8086523.1"/>
    <property type="molecule type" value="Genomic_DNA"/>
</dbReference>
<feature type="compositionally biased region" description="Basic and acidic residues" evidence="4">
    <location>
        <begin position="1084"/>
        <end position="1098"/>
    </location>
</feature>
<feature type="region of interest" description="Disordered" evidence="4">
    <location>
        <begin position="1295"/>
        <end position="1333"/>
    </location>
</feature>
<accession>A0ABP1Q263</accession>
<feature type="domain" description="PID" evidence="5">
    <location>
        <begin position="1927"/>
        <end position="2095"/>
    </location>
</feature>
<evidence type="ECO:0008006" key="9">
    <source>
        <dbReference type="Google" id="ProtNLM"/>
    </source>
</evidence>
<feature type="domain" description="PDZ" evidence="6">
    <location>
        <begin position="2199"/>
        <end position="2275"/>
    </location>
</feature>
<dbReference type="PROSITE" id="PS50106">
    <property type="entry name" value="PDZ"/>
    <property type="match status" value="2"/>
</dbReference>
<dbReference type="Pfam" id="PF00595">
    <property type="entry name" value="PDZ"/>
    <property type="match status" value="2"/>
</dbReference>
<dbReference type="InterPro" id="IPR006020">
    <property type="entry name" value="PTB/PI_dom"/>
</dbReference>
<evidence type="ECO:0000259" key="5">
    <source>
        <dbReference type="PROSITE" id="PS01179"/>
    </source>
</evidence>
<keyword evidence="2" id="KW-0597">Phosphoprotein</keyword>
<evidence type="ECO:0000259" key="6">
    <source>
        <dbReference type="PROSITE" id="PS50106"/>
    </source>
</evidence>
<feature type="compositionally biased region" description="Low complexity" evidence="4">
    <location>
        <begin position="1659"/>
        <end position="1670"/>
    </location>
</feature>
<feature type="compositionally biased region" description="Polar residues" evidence="4">
    <location>
        <begin position="1551"/>
        <end position="1563"/>
    </location>
</feature>
<feature type="compositionally biased region" description="Low complexity" evidence="4">
    <location>
        <begin position="202"/>
        <end position="217"/>
    </location>
</feature>
<feature type="compositionally biased region" description="Low complexity" evidence="4">
    <location>
        <begin position="1420"/>
        <end position="1433"/>
    </location>
</feature>
<dbReference type="SMART" id="SM00228">
    <property type="entry name" value="PDZ"/>
    <property type="match status" value="2"/>
</dbReference>
<feature type="compositionally biased region" description="Low complexity" evidence="4">
    <location>
        <begin position="1681"/>
        <end position="1696"/>
    </location>
</feature>
<keyword evidence="8" id="KW-1185">Reference proteome</keyword>
<feature type="compositionally biased region" description="Polar residues" evidence="4">
    <location>
        <begin position="996"/>
        <end position="1005"/>
    </location>
</feature>
<feature type="region of interest" description="Disordered" evidence="4">
    <location>
        <begin position="834"/>
        <end position="1010"/>
    </location>
</feature>
<feature type="compositionally biased region" description="Polar residues" evidence="4">
    <location>
        <begin position="1319"/>
        <end position="1330"/>
    </location>
</feature>
<dbReference type="PANTHER" id="PTHR12345">
    <property type="entry name" value="SYNTENIN RELATED"/>
    <property type="match status" value="1"/>
</dbReference>
<dbReference type="SUPFAM" id="SSF50156">
    <property type="entry name" value="PDZ domain-like"/>
    <property type="match status" value="2"/>
</dbReference>
<feature type="region of interest" description="Disordered" evidence="4">
    <location>
        <begin position="1382"/>
        <end position="1408"/>
    </location>
</feature>
<feature type="region of interest" description="Disordered" evidence="4">
    <location>
        <begin position="1499"/>
        <end position="1532"/>
    </location>
</feature>
<dbReference type="SMART" id="SM00462">
    <property type="entry name" value="PTB"/>
    <property type="match status" value="1"/>
</dbReference>
<feature type="compositionally biased region" description="Basic residues" evidence="4">
    <location>
        <begin position="531"/>
        <end position="558"/>
    </location>
</feature>
<feature type="compositionally biased region" description="Low complexity" evidence="4">
    <location>
        <begin position="1781"/>
        <end position="1795"/>
    </location>
</feature>
<dbReference type="CDD" id="cd01208">
    <property type="entry name" value="PTB_X11"/>
    <property type="match status" value="1"/>
</dbReference>
<feature type="region of interest" description="Disordered" evidence="4">
    <location>
        <begin position="384"/>
        <end position="406"/>
    </location>
</feature>
<feature type="compositionally biased region" description="Polar residues" evidence="4">
    <location>
        <begin position="1058"/>
        <end position="1082"/>
    </location>
</feature>
<feature type="region of interest" description="Disordered" evidence="4">
    <location>
        <begin position="27"/>
        <end position="361"/>
    </location>
</feature>
<evidence type="ECO:0000313" key="8">
    <source>
        <dbReference type="Proteomes" id="UP001642540"/>
    </source>
</evidence>
<gene>
    <name evidence="7" type="ORF">ODALV1_LOCUS6464</name>
</gene>
<dbReference type="InterPro" id="IPR036034">
    <property type="entry name" value="PDZ_sf"/>
</dbReference>
<feature type="compositionally biased region" description="Basic and acidic residues" evidence="4">
    <location>
        <begin position="951"/>
        <end position="964"/>
    </location>
</feature>
<feature type="compositionally biased region" description="Low complexity" evidence="4">
    <location>
        <begin position="847"/>
        <end position="858"/>
    </location>
</feature>
<feature type="compositionally biased region" description="Basic and acidic residues" evidence="4">
    <location>
        <begin position="1870"/>
        <end position="1879"/>
    </location>
</feature>
<feature type="region of interest" description="Disordered" evidence="4">
    <location>
        <begin position="1053"/>
        <end position="1135"/>
    </location>
</feature>
<feature type="compositionally biased region" description="Basic residues" evidence="4">
    <location>
        <begin position="221"/>
        <end position="239"/>
    </location>
</feature>
<keyword evidence="3" id="KW-0677">Repeat</keyword>
<feature type="compositionally biased region" description="Low complexity" evidence="4">
    <location>
        <begin position="30"/>
        <end position="47"/>
    </location>
</feature>
<feature type="region of interest" description="Disordered" evidence="4">
    <location>
        <begin position="427"/>
        <end position="558"/>
    </location>
</feature>
<feature type="region of interest" description="Disordered" evidence="4">
    <location>
        <begin position="735"/>
        <end position="771"/>
    </location>
</feature>
<evidence type="ECO:0000256" key="1">
    <source>
        <dbReference type="ARBA" id="ARBA00022448"/>
    </source>
</evidence>
<dbReference type="PANTHER" id="PTHR12345:SF16">
    <property type="entry name" value="X11L, ISOFORM F-RELATED"/>
    <property type="match status" value="1"/>
</dbReference>
<feature type="compositionally biased region" description="Low complexity" evidence="4">
    <location>
        <begin position="485"/>
        <end position="495"/>
    </location>
</feature>
<feature type="compositionally biased region" description="Acidic residues" evidence="4">
    <location>
        <begin position="1880"/>
        <end position="1889"/>
    </location>
</feature>
<feature type="compositionally biased region" description="Low complexity" evidence="4">
    <location>
        <begin position="435"/>
        <end position="463"/>
    </location>
</feature>
<feature type="compositionally biased region" description="Polar residues" evidence="4">
    <location>
        <begin position="1811"/>
        <end position="1837"/>
    </location>
</feature>
<feature type="region of interest" description="Disordered" evidence="4">
    <location>
        <begin position="1633"/>
        <end position="1703"/>
    </location>
</feature>
<proteinExistence type="predicted"/>
<feature type="compositionally biased region" description="Low complexity" evidence="4">
    <location>
        <begin position="1564"/>
        <end position="1577"/>
    </location>
</feature>
<dbReference type="SUPFAM" id="SSF50729">
    <property type="entry name" value="PH domain-like"/>
    <property type="match status" value="1"/>
</dbReference>
<feature type="region of interest" description="Disordered" evidence="4">
    <location>
        <begin position="1811"/>
        <end position="1905"/>
    </location>
</feature>
<feature type="compositionally biased region" description="Low complexity" evidence="4">
    <location>
        <begin position="591"/>
        <end position="607"/>
    </location>
</feature>
<dbReference type="CDD" id="cd06720">
    <property type="entry name" value="PDZ1_APBA1_3-like"/>
    <property type="match status" value="1"/>
</dbReference>
<evidence type="ECO:0000313" key="7">
    <source>
        <dbReference type="EMBL" id="CAL8086523.1"/>
    </source>
</evidence>
<feature type="region of interest" description="Disordered" evidence="4">
    <location>
        <begin position="1420"/>
        <end position="1453"/>
    </location>
</feature>
<comment type="caution">
    <text evidence="7">The sequence shown here is derived from an EMBL/GenBank/DDBJ whole genome shotgun (WGS) entry which is preliminary data.</text>
</comment>
<feature type="domain" description="PDZ" evidence="6">
    <location>
        <begin position="2108"/>
        <end position="2193"/>
    </location>
</feature>
<dbReference type="Proteomes" id="UP001642540">
    <property type="component" value="Unassembled WGS sequence"/>
</dbReference>
<keyword evidence="1" id="KW-0813">Transport</keyword>
<feature type="compositionally biased region" description="Low complexity" evidence="4">
    <location>
        <begin position="1502"/>
        <end position="1522"/>
    </location>
</feature>
<feature type="compositionally biased region" description="Basic residues" evidence="4">
    <location>
        <begin position="248"/>
        <end position="257"/>
    </location>
</feature>
<dbReference type="PROSITE" id="PS01179">
    <property type="entry name" value="PID"/>
    <property type="match status" value="1"/>
</dbReference>
<name>A0ABP1Q263_9HEXA</name>
<dbReference type="InterPro" id="IPR011993">
    <property type="entry name" value="PH-like_dom_sf"/>
</dbReference>
<reference evidence="7 8" key="1">
    <citation type="submission" date="2024-08" db="EMBL/GenBank/DDBJ databases">
        <authorList>
            <person name="Cucini C."/>
            <person name="Frati F."/>
        </authorList>
    </citation>
    <scope>NUCLEOTIDE SEQUENCE [LARGE SCALE GENOMIC DNA]</scope>
</reference>
<dbReference type="Gene3D" id="2.30.42.10">
    <property type="match status" value="2"/>
</dbReference>
<feature type="compositionally biased region" description="Basic residues" evidence="4">
    <location>
        <begin position="164"/>
        <end position="186"/>
    </location>
</feature>
<feature type="region of interest" description="Disordered" evidence="4">
    <location>
        <begin position="1773"/>
        <end position="1798"/>
    </location>
</feature>
<feature type="compositionally biased region" description="Polar residues" evidence="4">
    <location>
        <begin position="1633"/>
        <end position="1658"/>
    </location>
</feature>
<feature type="compositionally biased region" description="Low complexity" evidence="4">
    <location>
        <begin position="940"/>
        <end position="950"/>
    </location>
</feature>
<sequence>MSSLLDHLDSNQSENDDIHLLFPKCKPRASSVGTESQSSESQSNSQQYLADNFRDQNLNHPSGGSRQSSRRHSSGFTHQQQHQHHNHQQHQQQHQQLPDNLLKHSKHSSYPPLLTTASSPTSTSTNSTATFIGHPQLSPYDNNNVAHDIGTSTNNKFSDTSSLSHHHHQSRSQNNHHHNHQHHQHHQNLQSDSSDNFPLTPSFSSNYVGNSSGSGSNKKIEGHHHHPHHHHNTHHHNHHSSSNSSSIKTHHHSHSRSKNSISSRNSRHEIASALPSGGSGGGGSGGGINCQNQSSTRHHHNNHRSSHSTSDRPHRSKKLHMTESSSCEPISPAVNKSSRYKSQKSSSEAGPTKSYSTLSLGSGMECDHLDDRYDDGFCRGGRTNLTSNGASYGEHSRASNMPGNGGCLRDSRIEIAGGREIYSQNRIRAGRRLRGSSSTSSSTEMMADSSISITASSSSSAGTKARRKSPNVQVQQQQHHHHHQQPQQQTPSQHSLLCTNGDDGSELSVWEPKHSNPVKSYQQENVVVGSRSHHSSSHRHHGSQHHHHHHHNQSHARSRHVCGYPHCDHAKVLSPTDLSPACGSTYKSSGPAIAPSHNSSSSANNTPMTVKETVFSTEITSIEKPIEPENSKQNLRQTSTSMQPPYVYETNVSEPGGEIIFDDIGNWGRNGGAGGGGGSSGGAEAGLCIERPRKESMKRSPSGRNNARPAQLNFFHSVMSENEGGMHCCGEQMNHSGSGMKDNTPTVLLQRSPSPSTRGGNTTPSGYESDEYSGVTPVSLNMMACSSSKACLTNNRLIGALPIAEYEGSPKRYGLRQPTHPMPTHLDLVDVDMQMDVSGGGGGGNGSLRSNSEMNSSSAHHVSISLMSPSQSKLPAVPTTASSSSSSSLDNTNSNASSTSSNRNLYGSRISPRVLSPSQSVSNFPARVPGFPQRITPVTSSLDSSSLVDSGLEKSEATDTKGDNLLDGDIGTSQSSGNNDECPTDHHHHHHHHILHQSNTPPQTHHQQDSSHMILGTDNEELGATSSSGILCQGQLITSDHSSDLLLTDQLNMKPEKSNPSGTSNLSLDGSDSHHLQQNNSHHMVLDLDRGGGEDHHQSHSQQQSIHLPCSGSVTGTTREDGASHNTGDINDDQCLISVPSSSSDVVHLGESISADGHNLLGAATSSEYLYEFSETRKVLEEFFGSAAATGIGGGGIGASSVATNSATGVVVGLDENIMSHLHGPFDELDYTLRRQAGNSYVGQRLAGDSCTVEESPKKPARRGVLLLGSSDGDGGEGEASPRLISFQEITLPQIQHQQQQKSAQNPPRDLNDNDIDGDSSSTNTETDNLGDTEVGLQVGLSRNFTLSPETTDCDSNELESEISLDYEASLHSSSRVGVSMPAVEDGLSSGNVSDTEDTVPSSDQLNNDLKRTQQSLLCSTTNTGSSNNSSNGRQLSSIGVQKGREPQQLQQNTSGQLIEDGLGRNGVSGVSQQQLGLLSSSSTTSICSTTANPTACVNSLPQQQQQQSSQTSPANTSSSSNTKIPSDPNPTLLLMKKQISEIEKEIKMRASQQNQKMQHSVDSNSSGAASSGSNSNCSHNPIMSAATTDEVGVGVGVGSGNISTSTMNGNGNSCVANGNGPSGGLASQLNVSSCPDVSTLSNSSGQGSTSCYPQQPVATSTAANTNNNSSHHRTGDNTTLPLVSSSSLQNSTSPLDKGQETTNFDSIDIELEALDPMRPTPPPSPAPSSLCQPQTGAAPGCATNRSSGTSSCGGTKAATAAAVPINIPTVAGSANRVPESTSVISPDSSSSSSSVAAAIQDIKEAIQRTKTLPRQQPSSSHVETSRPSPLTSSQSHADAHNSDTSPVWVPRQGTSSYHHHRSGGGVKDPLLRKQRYDETPDDDADTDQETDRLLGQTRTEDDYGFYDEKEKDGIKKKRSKEVLIEGVLFRARYLGSTQLVCEGQPTKATRMLQAEEAVSRIKAPEGETQPSTEVDLFISTEKIMVLNTDLKEIMMDHALRTISYIADIGDLVVLMARRRPVPSDTPEDSKLARPPKMICHVFESDEAQYIAQSIGQAFQVAYMEFLKANGIEDQSFVREMDYQEVLNSQEIFGDELQMFAKKELQKEVVVPKSKGEILGVVIVESGWGSMLPTVVIANLAPAGAAARCGQLNIGDQIIAINGVSLVGLPLSTCQNYIKNTKSQTVVKLTVVPCPPVVEVKIKRPDTKYQLGFSVQNGVICSLLRGGIAERGGVRVGHRIIEINGQSVVAVPHEKIVNLLATSVGEINMKTMPTSMFRLLTGQETPLYI</sequence>
<feature type="compositionally biased region" description="Low complexity" evidence="4">
    <location>
        <begin position="1295"/>
        <end position="1305"/>
    </location>
</feature>
<protein>
    <recommendedName>
        <fullName evidence="9">PID domain-containing protein</fullName>
    </recommendedName>
</protein>
<evidence type="ECO:0000256" key="3">
    <source>
        <dbReference type="ARBA" id="ARBA00022737"/>
    </source>
</evidence>
<dbReference type="CDD" id="cd06793">
    <property type="entry name" value="PDZ2_APBA1_3-like"/>
    <property type="match status" value="1"/>
</dbReference>
<feature type="region of interest" description="Disordered" evidence="4">
    <location>
        <begin position="1248"/>
        <end position="1281"/>
    </location>
</feature>
<dbReference type="InterPro" id="IPR001478">
    <property type="entry name" value="PDZ"/>
</dbReference>
<feature type="compositionally biased region" description="Basic residues" evidence="4">
    <location>
        <begin position="296"/>
        <end position="306"/>
    </location>
</feature>
<feature type="compositionally biased region" description="Low complexity" evidence="4">
    <location>
        <begin position="879"/>
        <end position="902"/>
    </location>
</feature>
<dbReference type="Gene3D" id="2.30.29.30">
    <property type="entry name" value="Pleckstrin-homology domain (PH domain)/Phosphotyrosine-binding domain (PTB)"/>
    <property type="match status" value="1"/>
</dbReference>